<accession>A0A183JAN5</accession>
<feature type="region of interest" description="Disordered" evidence="1">
    <location>
        <begin position="78"/>
        <end position="152"/>
    </location>
</feature>
<reference evidence="4" key="1">
    <citation type="submission" date="2016-06" db="UniProtKB">
        <authorList>
            <consortium name="WormBaseParasite"/>
        </authorList>
    </citation>
    <scope>IDENTIFICATION</scope>
</reference>
<name>A0A183JAN5_9BILA</name>
<dbReference type="AlphaFoldDB" id="A0A183JAN5"/>
<organism evidence="4">
    <name type="scientific">Soboliphyme baturini</name>
    <dbReference type="NCBI Taxonomy" id="241478"/>
    <lineage>
        <taxon>Eukaryota</taxon>
        <taxon>Metazoa</taxon>
        <taxon>Ecdysozoa</taxon>
        <taxon>Nematoda</taxon>
        <taxon>Enoplea</taxon>
        <taxon>Dorylaimia</taxon>
        <taxon>Dioctophymatida</taxon>
        <taxon>Dioctophymatoidea</taxon>
        <taxon>Soboliphymatidae</taxon>
        <taxon>Soboliphyme</taxon>
    </lineage>
</organism>
<dbReference type="EMBL" id="UZAM01019405">
    <property type="protein sequence ID" value="VDP52861.1"/>
    <property type="molecule type" value="Genomic_DNA"/>
</dbReference>
<gene>
    <name evidence="2" type="ORF">SBAD_LOCUS12933</name>
</gene>
<evidence type="ECO:0000256" key="1">
    <source>
        <dbReference type="SAM" id="MobiDB-lite"/>
    </source>
</evidence>
<sequence length="168" mass="19089">MTPRLVEVFVPKWPAVDACENFKTDFSEPKLKQQRGRHKESEISEFQTGHNDLGPMHGGIPTCHSVTVSKNAMYTEKAGEVHRDQPSPVREVVTTASHERSETGSEKCRRKRRLGPSGVQRHPSRPQVSLSKYTRHSHATTHHNRNRHRANEVVQREGRNVVVEGMNS</sequence>
<protein>
    <submittedName>
        <fullName evidence="4">PAM2 domain-containing protein</fullName>
    </submittedName>
</protein>
<reference evidence="2 3" key="2">
    <citation type="submission" date="2018-11" db="EMBL/GenBank/DDBJ databases">
        <authorList>
            <consortium name="Pathogen Informatics"/>
        </authorList>
    </citation>
    <scope>NUCLEOTIDE SEQUENCE [LARGE SCALE GENOMIC DNA]</scope>
</reference>
<evidence type="ECO:0000313" key="3">
    <source>
        <dbReference type="Proteomes" id="UP000270296"/>
    </source>
</evidence>
<keyword evidence="3" id="KW-1185">Reference proteome</keyword>
<feature type="compositionally biased region" description="Basic residues" evidence="1">
    <location>
        <begin position="133"/>
        <end position="148"/>
    </location>
</feature>
<dbReference type="Proteomes" id="UP000270296">
    <property type="component" value="Unassembled WGS sequence"/>
</dbReference>
<dbReference type="WBParaSite" id="SBAD_0001334601-mRNA-1">
    <property type="protein sequence ID" value="SBAD_0001334601-mRNA-1"/>
    <property type="gene ID" value="SBAD_0001334601"/>
</dbReference>
<evidence type="ECO:0000313" key="4">
    <source>
        <dbReference type="WBParaSite" id="SBAD_0001334601-mRNA-1"/>
    </source>
</evidence>
<feature type="region of interest" description="Disordered" evidence="1">
    <location>
        <begin position="27"/>
        <end position="63"/>
    </location>
</feature>
<feature type="compositionally biased region" description="Basic and acidic residues" evidence="1">
    <location>
        <begin position="97"/>
        <end position="107"/>
    </location>
</feature>
<proteinExistence type="predicted"/>
<evidence type="ECO:0000313" key="2">
    <source>
        <dbReference type="EMBL" id="VDP52861.1"/>
    </source>
</evidence>